<evidence type="ECO:0000313" key="1">
    <source>
        <dbReference type="EMBL" id="EXX76634.1"/>
    </source>
</evidence>
<dbReference type="EMBL" id="JEMT01011941">
    <property type="protein sequence ID" value="EXX76634.1"/>
    <property type="molecule type" value="Genomic_DNA"/>
</dbReference>
<name>A0A015LAD7_RHIIW</name>
<keyword evidence="2" id="KW-1185">Reference proteome</keyword>
<dbReference type="Proteomes" id="UP000022910">
    <property type="component" value="Unassembled WGS sequence"/>
</dbReference>
<dbReference type="SMART" id="SM00671">
    <property type="entry name" value="SEL1"/>
    <property type="match status" value="5"/>
</dbReference>
<organism evidence="1 2">
    <name type="scientific">Rhizophagus irregularis (strain DAOM 197198w)</name>
    <name type="common">Glomus intraradices</name>
    <dbReference type="NCBI Taxonomy" id="1432141"/>
    <lineage>
        <taxon>Eukaryota</taxon>
        <taxon>Fungi</taxon>
        <taxon>Fungi incertae sedis</taxon>
        <taxon>Mucoromycota</taxon>
        <taxon>Glomeromycotina</taxon>
        <taxon>Glomeromycetes</taxon>
        <taxon>Glomerales</taxon>
        <taxon>Glomeraceae</taxon>
        <taxon>Rhizophagus</taxon>
    </lineage>
</organism>
<comment type="caution">
    <text evidence="1">The sequence shown here is derived from an EMBL/GenBank/DDBJ whole genome shotgun (WGS) entry which is preliminary data.</text>
</comment>
<proteinExistence type="predicted"/>
<sequence length="328" mass="37663">MQDTEYTNELEFNETSLSTNNSELQGDLSQLIQNFDKINIKEIDPMVILSKQENFAIEDFNIIVDEIHDFIFKLLNKGLNANSVKQQVIEYFNVHNINSQEFYNWLLNNQNSLNSIFLLGYSNYYGIATSKNNEKAFNLFIDASEKNHILAQYFVGRCYLYENGTTKNDKLAFEYYEKVANKNLSYGQLSLGYCYEKGIGVEIDLKKTIYWYKKAANNSGNLMAIYNLGILELQSAEGGYSGGIMMLGYCYSNGIGTKIDKQKAFELYQNAANLGHNDVHAQYNLALMYEKGDGITKYIDKAIYWYKKSAKQGNQDAQNKLKKLQKNQ</sequence>
<reference evidence="1 2" key="1">
    <citation type="submission" date="2014-02" db="EMBL/GenBank/DDBJ databases">
        <title>Single nucleus genome sequencing reveals high similarity among nuclei of an endomycorrhizal fungus.</title>
        <authorList>
            <person name="Lin K."/>
            <person name="Geurts R."/>
            <person name="Zhang Z."/>
            <person name="Limpens E."/>
            <person name="Saunders D.G."/>
            <person name="Mu D."/>
            <person name="Pang E."/>
            <person name="Cao H."/>
            <person name="Cha H."/>
            <person name="Lin T."/>
            <person name="Zhou Q."/>
            <person name="Shang Y."/>
            <person name="Li Y."/>
            <person name="Ivanov S."/>
            <person name="Sharma T."/>
            <person name="Velzen R.V."/>
            <person name="Ruijter N.D."/>
            <person name="Aanen D.K."/>
            <person name="Win J."/>
            <person name="Kamoun S."/>
            <person name="Bisseling T."/>
            <person name="Huang S."/>
        </authorList>
    </citation>
    <scope>NUCLEOTIDE SEQUENCE [LARGE SCALE GENOMIC DNA]</scope>
    <source>
        <strain evidence="2">DAOM197198w</strain>
    </source>
</reference>
<gene>
    <name evidence="1" type="ORF">RirG_031300</name>
</gene>
<dbReference type="SUPFAM" id="SSF81901">
    <property type="entry name" value="HCP-like"/>
    <property type="match status" value="2"/>
</dbReference>
<accession>A0A015LAD7</accession>
<dbReference type="Gene3D" id="1.25.40.10">
    <property type="entry name" value="Tetratricopeptide repeat domain"/>
    <property type="match status" value="2"/>
</dbReference>
<protein>
    <submittedName>
        <fullName evidence="1">Ack1p</fullName>
    </submittedName>
</protein>
<dbReference type="PANTHER" id="PTHR43628">
    <property type="entry name" value="ACTIVATOR OF C KINASE PROTEIN 1-RELATED"/>
    <property type="match status" value="1"/>
</dbReference>
<dbReference type="InterPro" id="IPR011990">
    <property type="entry name" value="TPR-like_helical_dom_sf"/>
</dbReference>
<evidence type="ECO:0000313" key="2">
    <source>
        <dbReference type="Proteomes" id="UP000022910"/>
    </source>
</evidence>
<dbReference type="PANTHER" id="PTHR43628:SF1">
    <property type="entry name" value="CHITIN SYNTHASE REGULATORY FACTOR 2-RELATED"/>
    <property type="match status" value="1"/>
</dbReference>
<dbReference type="InterPro" id="IPR052945">
    <property type="entry name" value="Mitotic_Regulator"/>
</dbReference>
<dbReference type="AlphaFoldDB" id="A0A015LAD7"/>
<dbReference type="Pfam" id="PF08238">
    <property type="entry name" value="Sel1"/>
    <property type="match status" value="5"/>
</dbReference>
<dbReference type="HOGENOM" id="CLU_000288_36_14_1"/>
<dbReference type="InterPro" id="IPR006597">
    <property type="entry name" value="Sel1-like"/>
</dbReference>